<name>A0A8I3ADE1_9AGAM</name>
<organism evidence="1 2">
    <name type="scientific">Boletus reticuloceps</name>
    <dbReference type="NCBI Taxonomy" id="495285"/>
    <lineage>
        <taxon>Eukaryota</taxon>
        <taxon>Fungi</taxon>
        <taxon>Dikarya</taxon>
        <taxon>Basidiomycota</taxon>
        <taxon>Agaricomycotina</taxon>
        <taxon>Agaricomycetes</taxon>
        <taxon>Agaricomycetidae</taxon>
        <taxon>Boletales</taxon>
        <taxon>Boletineae</taxon>
        <taxon>Boletaceae</taxon>
        <taxon>Boletoideae</taxon>
        <taxon>Boletus</taxon>
    </lineage>
</organism>
<proteinExistence type="predicted"/>
<keyword evidence="2" id="KW-1185">Reference proteome</keyword>
<protein>
    <submittedName>
        <fullName evidence="1">Uncharacterized protein</fullName>
    </submittedName>
</protein>
<sequence>MTVIPVREVVWAEISQLLRSKLLTVVLLRQFSFSCQCDIESFQTFVIRPRVAGEGPSSLPLLVRRILE</sequence>
<dbReference type="AlphaFoldDB" id="A0A8I3ADE1"/>
<reference evidence="1" key="1">
    <citation type="submission" date="2021-03" db="EMBL/GenBank/DDBJ databases">
        <title>Evolutionary innovations through gain and loss of genes in the ectomycorrhizal Boletales.</title>
        <authorList>
            <person name="Wu G."/>
            <person name="Miyauchi S."/>
            <person name="Morin E."/>
            <person name="Yang Z.-L."/>
            <person name="Xu J."/>
            <person name="Martin F.M."/>
        </authorList>
    </citation>
    <scope>NUCLEOTIDE SEQUENCE</scope>
    <source>
        <strain evidence="1">BR01</strain>
    </source>
</reference>
<evidence type="ECO:0000313" key="2">
    <source>
        <dbReference type="Proteomes" id="UP000683000"/>
    </source>
</evidence>
<gene>
    <name evidence="1" type="ORF">JVT61DRAFT_5790</name>
</gene>
<comment type="caution">
    <text evidence="1">The sequence shown here is derived from an EMBL/GenBank/DDBJ whole genome shotgun (WGS) entry which is preliminary data.</text>
</comment>
<dbReference type="Proteomes" id="UP000683000">
    <property type="component" value="Unassembled WGS sequence"/>
</dbReference>
<dbReference type="EMBL" id="JAGFBS010000002">
    <property type="protein sequence ID" value="KAG6381376.1"/>
    <property type="molecule type" value="Genomic_DNA"/>
</dbReference>
<evidence type="ECO:0000313" key="1">
    <source>
        <dbReference type="EMBL" id="KAG6381376.1"/>
    </source>
</evidence>
<accession>A0A8I3ADE1</accession>